<dbReference type="AlphaFoldDB" id="A0A9P2G860"/>
<reference evidence="2 3" key="1">
    <citation type="submission" date="2009-10" db="EMBL/GenBank/DDBJ databases">
        <authorList>
            <person name="Shrivastava S."/>
            <person name="Brinkac L.B."/>
            <person name="Brown J.L."/>
            <person name="Bruce D.B."/>
            <person name="Detter C."/>
            <person name="Green L.D."/>
            <person name="Munk C.A."/>
            <person name="Rogers Y.C."/>
            <person name="Tapia R."/>
            <person name="Saunders E.S."/>
            <person name="Sims D.R."/>
            <person name="Smith L.A."/>
            <person name="Smith T.J."/>
            <person name="Sutton G."/>
            <person name="Brettin T."/>
        </authorList>
    </citation>
    <scope>NUCLEOTIDE SEQUENCE [LARGE SCALE GENOMIC DNA]</scope>
    <source>
        <strain evidence="3">D str. 1873</strain>
    </source>
</reference>
<keyword evidence="1" id="KW-0812">Transmembrane</keyword>
<dbReference type="EMBL" id="ACSJ01000007">
    <property type="protein sequence ID" value="EES91694.1"/>
    <property type="molecule type" value="Genomic_DNA"/>
</dbReference>
<feature type="transmembrane region" description="Helical" evidence="1">
    <location>
        <begin position="6"/>
        <end position="24"/>
    </location>
</feature>
<evidence type="ECO:0000313" key="2">
    <source>
        <dbReference type="EMBL" id="EES91694.1"/>
    </source>
</evidence>
<name>A0A9P2G860_CLOBO</name>
<keyword evidence="1" id="KW-0472">Membrane</keyword>
<accession>A0A9P2G860</accession>
<proteinExistence type="predicted"/>
<sequence length="50" mass="5534">MYEMIFLAIGIINLVGMAAVLLVSNNEEININVNNDNKKNKNSVVLKKVS</sequence>
<protein>
    <submittedName>
        <fullName evidence="2">Uncharacterized protein</fullName>
    </submittedName>
</protein>
<evidence type="ECO:0000313" key="3">
    <source>
        <dbReference type="Proteomes" id="UP000006160"/>
    </source>
</evidence>
<comment type="caution">
    <text evidence="2">The sequence shown here is derived from an EMBL/GenBank/DDBJ whole genome shotgun (WGS) entry which is preliminary data.</text>
</comment>
<organism evidence="2 3">
    <name type="scientific">Clostridium botulinum D str. 1873</name>
    <dbReference type="NCBI Taxonomy" id="592027"/>
    <lineage>
        <taxon>Bacteria</taxon>
        <taxon>Bacillati</taxon>
        <taxon>Bacillota</taxon>
        <taxon>Clostridia</taxon>
        <taxon>Eubacteriales</taxon>
        <taxon>Clostridiaceae</taxon>
        <taxon>Clostridium</taxon>
    </lineage>
</organism>
<dbReference type="GeneID" id="66320287"/>
<dbReference type="Proteomes" id="UP000006160">
    <property type="component" value="Unassembled WGS sequence"/>
</dbReference>
<evidence type="ECO:0000256" key="1">
    <source>
        <dbReference type="SAM" id="Phobius"/>
    </source>
</evidence>
<gene>
    <name evidence="2" type="ORF">CLG_B1726</name>
</gene>
<keyword evidence="1" id="KW-1133">Transmembrane helix</keyword>
<dbReference type="RefSeq" id="WP_003376733.1">
    <property type="nucleotide sequence ID" value="NZ_ACSJ01000007.1"/>
</dbReference>